<dbReference type="PANTHER" id="PTHR20913">
    <property type="entry name" value="TBC1 DOMAIN FAMILY MEMBER 20/GTPASE"/>
    <property type="match status" value="1"/>
</dbReference>
<dbReference type="InterPro" id="IPR035969">
    <property type="entry name" value="Rab-GAP_TBC_sf"/>
</dbReference>
<keyword evidence="1" id="KW-0343">GTPase activation</keyword>
<feature type="compositionally biased region" description="Low complexity" evidence="2">
    <location>
        <begin position="405"/>
        <end position="414"/>
    </location>
</feature>
<dbReference type="Gene3D" id="1.10.472.80">
    <property type="entry name" value="Ypt/Rab-GAP domain of gyp1p, domain 3"/>
    <property type="match status" value="1"/>
</dbReference>
<feature type="region of interest" description="Disordered" evidence="2">
    <location>
        <begin position="325"/>
        <end position="354"/>
    </location>
</feature>
<dbReference type="OrthoDB" id="206700at2759"/>
<evidence type="ECO:0000256" key="2">
    <source>
        <dbReference type="SAM" id="MobiDB-lite"/>
    </source>
</evidence>
<feature type="compositionally biased region" description="Basic and acidic residues" evidence="2">
    <location>
        <begin position="465"/>
        <end position="474"/>
    </location>
</feature>
<dbReference type="GO" id="GO:0005096">
    <property type="term" value="F:GTPase activator activity"/>
    <property type="evidence" value="ECO:0007669"/>
    <property type="project" value="UniProtKB-KW"/>
</dbReference>
<dbReference type="EMBL" id="JANKHO010001273">
    <property type="protein sequence ID" value="KAJ3502505.1"/>
    <property type="molecule type" value="Genomic_DNA"/>
</dbReference>
<evidence type="ECO:0000313" key="4">
    <source>
        <dbReference type="EMBL" id="KAJ3502505.1"/>
    </source>
</evidence>
<dbReference type="GO" id="GO:0006888">
    <property type="term" value="P:endoplasmic reticulum to Golgi vesicle-mediated transport"/>
    <property type="evidence" value="ECO:0007669"/>
    <property type="project" value="TreeGrafter"/>
</dbReference>
<dbReference type="Pfam" id="PF00566">
    <property type="entry name" value="RabGAP-TBC"/>
    <property type="match status" value="1"/>
</dbReference>
<gene>
    <name evidence="4" type="ORF">NLJ89_g8855</name>
</gene>
<sequence length="474" mass="52117">MPAERRSTDTKPSRLSLDWNALRKRSLEPGGFGEDRADLWPKLLNVSQEKALNVYQDAKLEDPKVETPPHQDERQIGLDTDRSFVLYPGYHDIVTVLFLTLPAEMHLACIEKLSLHRLRDSMGTGLEPVLGLLRVTKHLLRLADHDYERTLEQSSPLPFYALSNLLTLFSHDIPTLPLIQHVFDYLLCRPPIAVVYLATAIILSRKEEVIRLEEEGEDGMIHSLLSSLPNLADGAPEMQKSDAEEIYSPWNKHETQSDGDYDDIFFKEEDNVGERPQPCTLETLGPAPPTSYVKIERDEQSLEQDLSQNANNVNLEPSKIHSDAACLSPADDDFGRESSSESRAPGPDSARAGNMAVDGLTSLAIDNTHKRIPPEHEGEDEDGDGDCRSGSRSPSANPEISATVDAGDANGADAGAEDTPSTVPSVLRPVKLEQETDGTRIGVDDAQGHDQTAGLPLSETNAETARPDQPAETR</sequence>
<dbReference type="InterPro" id="IPR000195">
    <property type="entry name" value="Rab-GAP-TBC_dom"/>
</dbReference>
<evidence type="ECO:0000259" key="3">
    <source>
        <dbReference type="Pfam" id="PF00566"/>
    </source>
</evidence>
<dbReference type="Proteomes" id="UP001148786">
    <property type="component" value="Unassembled WGS sequence"/>
</dbReference>
<feature type="compositionally biased region" description="Basic and acidic residues" evidence="2">
    <location>
        <begin position="430"/>
        <end position="448"/>
    </location>
</feature>
<dbReference type="AlphaFoldDB" id="A0A9W8MTP5"/>
<evidence type="ECO:0000313" key="5">
    <source>
        <dbReference type="Proteomes" id="UP001148786"/>
    </source>
</evidence>
<accession>A0A9W8MTP5</accession>
<organism evidence="4 5">
    <name type="scientific">Agrocybe chaxingu</name>
    <dbReference type="NCBI Taxonomy" id="84603"/>
    <lineage>
        <taxon>Eukaryota</taxon>
        <taxon>Fungi</taxon>
        <taxon>Dikarya</taxon>
        <taxon>Basidiomycota</taxon>
        <taxon>Agaricomycotina</taxon>
        <taxon>Agaricomycetes</taxon>
        <taxon>Agaricomycetidae</taxon>
        <taxon>Agaricales</taxon>
        <taxon>Agaricineae</taxon>
        <taxon>Strophariaceae</taxon>
        <taxon>Agrocybe</taxon>
    </lineage>
</organism>
<dbReference type="InterPro" id="IPR045913">
    <property type="entry name" value="TBC20/Gyp8-like"/>
</dbReference>
<dbReference type="PANTHER" id="PTHR20913:SF7">
    <property type="entry name" value="RE60063P"/>
    <property type="match status" value="1"/>
</dbReference>
<dbReference type="Gene3D" id="1.10.8.1310">
    <property type="match status" value="1"/>
</dbReference>
<name>A0A9W8MTP5_9AGAR</name>
<proteinExistence type="predicted"/>
<reference evidence="4" key="1">
    <citation type="submission" date="2022-07" db="EMBL/GenBank/DDBJ databases">
        <title>Genome Sequence of Agrocybe chaxingu.</title>
        <authorList>
            <person name="Buettner E."/>
        </authorList>
    </citation>
    <scope>NUCLEOTIDE SEQUENCE</scope>
    <source>
        <strain evidence="4">MP-N11</strain>
    </source>
</reference>
<evidence type="ECO:0000256" key="1">
    <source>
        <dbReference type="ARBA" id="ARBA00022468"/>
    </source>
</evidence>
<feature type="region of interest" description="Disordered" evidence="2">
    <location>
        <begin position="369"/>
        <end position="474"/>
    </location>
</feature>
<protein>
    <recommendedName>
        <fullName evidence="3">Rab-GAP TBC domain-containing protein</fullName>
    </recommendedName>
</protein>
<comment type="caution">
    <text evidence="4">The sequence shown here is derived from an EMBL/GenBank/DDBJ whole genome shotgun (WGS) entry which is preliminary data.</text>
</comment>
<dbReference type="SUPFAM" id="SSF47923">
    <property type="entry name" value="Ypt/Rab-GAP domain of gyp1p"/>
    <property type="match status" value="1"/>
</dbReference>
<dbReference type="GO" id="GO:0005789">
    <property type="term" value="C:endoplasmic reticulum membrane"/>
    <property type="evidence" value="ECO:0007669"/>
    <property type="project" value="TreeGrafter"/>
</dbReference>
<keyword evidence="5" id="KW-1185">Reference proteome</keyword>
<feature type="domain" description="Rab-GAP TBC" evidence="3">
    <location>
        <begin position="88"/>
        <end position="208"/>
    </location>
</feature>